<comment type="caution">
    <text evidence="1">The sequence shown here is derived from an EMBL/GenBank/DDBJ whole genome shotgun (WGS) entry which is preliminary data.</text>
</comment>
<evidence type="ECO:0000313" key="1">
    <source>
        <dbReference type="EMBL" id="KAJ1671420.1"/>
    </source>
</evidence>
<protein>
    <submittedName>
        <fullName evidence="1">Uncharacterized protein</fullName>
    </submittedName>
</protein>
<organism evidence="1 2">
    <name type="scientific">Spiromyces aspiralis</name>
    <dbReference type="NCBI Taxonomy" id="68401"/>
    <lineage>
        <taxon>Eukaryota</taxon>
        <taxon>Fungi</taxon>
        <taxon>Fungi incertae sedis</taxon>
        <taxon>Zoopagomycota</taxon>
        <taxon>Kickxellomycotina</taxon>
        <taxon>Kickxellomycetes</taxon>
        <taxon>Kickxellales</taxon>
        <taxon>Kickxellaceae</taxon>
        <taxon>Spiromyces</taxon>
    </lineage>
</organism>
<reference evidence="1" key="1">
    <citation type="submission" date="2022-06" db="EMBL/GenBank/DDBJ databases">
        <title>Phylogenomic reconstructions and comparative analyses of Kickxellomycotina fungi.</title>
        <authorList>
            <person name="Reynolds N.K."/>
            <person name="Stajich J.E."/>
            <person name="Barry K."/>
            <person name="Grigoriev I.V."/>
            <person name="Crous P."/>
            <person name="Smith M.E."/>
        </authorList>
    </citation>
    <scope>NUCLEOTIDE SEQUENCE</scope>
    <source>
        <strain evidence="1">RSA 2271</strain>
    </source>
</reference>
<keyword evidence="2" id="KW-1185">Reference proteome</keyword>
<dbReference type="EMBL" id="JAMZIH010008760">
    <property type="protein sequence ID" value="KAJ1671420.1"/>
    <property type="molecule type" value="Genomic_DNA"/>
</dbReference>
<sequence>MPRSTIATPILTTCELCRRRKVKCDGRRPKCANCVRHDSDCIYRESYRHGPRRKHCQQTRNSTATATATAAAASIAAPSTPAASLFSDRGSGTAVSAKALVNGAADAASIA</sequence>
<accession>A0ACC1H770</accession>
<dbReference type="Proteomes" id="UP001145114">
    <property type="component" value="Unassembled WGS sequence"/>
</dbReference>
<feature type="non-terminal residue" evidence="1">
    <location>
        <position position="111"/>
    </location>
</feature>
<proteinExistence type="predicted"/>
<evidence type="ECO:0000313" key="2">
    <source>
        <dbReference type="Proteomes" id="UP001145114"/>
    </source>
</evidence>
<name>A0ACC1H770_9FUNG</name>
<gene>
    <name evidence="1" type="ORF">EV182_007639</name>
</gene>